<evidence type="ECO:0000313" key="2">
    <source>
        <dbReference type="EMBL" id="MBC8520312.1"/>
    </source>
</evidence>
<dbReference type="Gene3D" id="1.10.3480.10">
    <property type="entry name" value="TorD-like"/>
    <property type="match status" value="1"/>
</dbReference>
<organism evidence="2 3">
    <name type="scientific">Candidatus Thiopontia autotrophica</name>
    <dbReference type="NCBI Taxonomy" id="2841688"/>
    <lineage>
        <taxon>Bacteria</taxon>
        <taxon>Pseudomonadati</taxon>
        <taxon>Pseudomonadota</taxon>
        <taxon>Gammaproteobacteria</taxon>
        <taxon>Candidatus Thiopontia</taxon>
    </lineage>
</organism>
<dbReference type="InterPro" id="IPR020945">
    <property type="entry name" value="DMSO/NO3_reduct_chaperone"/>
</dbReference>
<dbReference type="GO" id="GO:0051131">
    <property type="term" value="P:chaperone-mediated protein complex assembly"/>
    <property type="evidence" value="ECO:0007669"/>
    <property type="project" value="InterPro"/>
</dbReference>
<comment type="caution">
    <text evidence="2">The sequence shown here is derived from an EMBL/GenBank/DDBJ whole genome shotgun (WGS) entry which is preliminary data.</text>
</comment>
<proteinExistence type="predicted"/>
<dbReference type="AlphaFoldDB" id="A0A8J6PCA9"/>
<dbReference type="InterPro" id="IPR003765">
    <property type="entry name" value="NO3_reductase_chaperone_NarJ"/>
</dbReference>
<dbReference type="NCBIfam" id="TIGR00684">
    <property type="entry name" value="narJ"/>
    <property type="match status" value="1"/>
</dbReference>
<keyword evidence="1" id="KW-0534">Nitrate assimilation</keyword>
<name>A0A8J6PCA9_9GAMM</name>
<accession>A0A8J6PCA9</accession>
<evidence type="ECO:0000256" key="1">
    <source>
        <dbReference type="ARBA" id="ARBA00023063"/>
    </source>
</evidence>
<dbReference type="EMBL" id="JACNFK010000038">
    <property type="protein sequence ID" value="MBC8520312.1"/>
    <property type="molecule type" value="Genomic_DNA"/>
</dbReference>
<dbReference type="PANTHER" id="PTHR43680">
    <property type="entry name" value="NITRATE REDUCTASE MOLYBDENUM COFACTOR ASSEMBLY CHAPERONE"/>
    <property type="match status" value="1"/>
</dbReference>
<dbReference type="GO" id="GO:0042128">
    <property type="term" value="P:nitrate assimilation"/>
    <property type="evidence" value="ECO:0007669"/>
    <property type="project" value="UniProtKB-KW"/>
</dbReference>
<gene>
    <name evidence="2" type="primary">narJ</name>
    <name evidence="2" type="ORF">H8D24_07930</name>
</gene>
<dbReference type="InterPro" id="IPR036411">
    <property type="entry name" value="TorD-like_sf"/>
</dbReference>
<dbReference type="PANTHER" id="PTHR43680:SF2">
    <property type="entry name" value="NITRATE REDUCTASE MOLYBDENUM COFACTOR ASSEMBLY CHAPERONE NARJ"/>
    <property type="match status" value="1"/>
</dbReference>
<dbReference type="Pfam" id="PF02613">
    <property type="entry name" value="Nitrate_red_del"/>
    <property type="match status" value="1"/>
</dbReference>
<protein>
    <submittedName>
        <fullName evidence="2">Nitrate reductase molybdenum cofactor assembly chaperone</fullName>
    </submittedName>
</protein>
<reference evidence="2 3" key="1">
    <citation type="submission" date="2020-08" db="EMBL/GenBank/DDBJ databases">
        <title>Bridging the membrane lipid divide: bacteria of the FCB group superphylum have the potential to synthesize archaeal ether lipids.</title>
        <authorList>
            <person name="Villanueva L."/>
            <person name="Von Meijenfeldt F.A.B."/>
            <person name="Westbye A.B."/>
            <person name="Yadav S."/>
            <person name="Hopmans E.C."/>
            <person name="Dutilh B.E."/>
            <person name="Sinninghe Damste J.S."/>
        </authorList>
    </citation>
    <scope>NUCLEOTIDE SEQUENCE [LARGE SCALE GENOMIC DNA]</scope>
    <source>
        <strain evidence="2">NIOZ-UU100</strain>
    </source>
</reference>
<dbReference type="GO" id="GO:0051082">
    <property type="term" value="F:unfolded protein binding"/>
    <property type="evidence" value="ECO:0007669"/>
    <property type="project" value="InterPro"/>
</dbReference>
<dbReference type="SUPFAM" id="SSF89155">
    <property type="entry name" value="TorD-like"/>
    <property type="match status" value="1"/>
</dbReference>
<dbReference type="GO" id="GO:0016530">
    <property type="term" value="F:metallochaperone activity"/>
    <property type="evidence" value="ECO:0007669"/>
    <property type="project" value="TreeGrafter"/>
</dbReference>
<dbReference type="Proteomes" id="UP000654401">
    <property type="component" value="Unassembled WGS sequence"/>
</dbReference>
<sequence length="171" mass="19488">MKLYTVLARLLDYPTPELMNHLSEITEVIDSDSEINRSEGKALREFISWLQLHDLTGIQQVYVQTFDMVPEHDLHMTHHIHGDSRDRGPALIDLTEHFKANGLEMKDGEIPDYLPLLLEYVSTLGEDECRFFLADVGKILAILADNLEKADSPYAKLVRMVENRGQLVKAA</sequence>
<evidence type="ECO:0000313" key="3">
    <source>
        <dbReference type="Proteomes" id="UP000654401"/>
    </source>
</evidence>